<feature type="domain" description="Glycoside hydrolase family 20 catalytic" evidence="7">
    <location>
        <begin position="39"/>
        <end position="348"/>
    </location>
</feature>
<gene>
    <name evidence="8" type="ORF">SAMN02910417_00242</name>
</gene>
<dbReference type="SUPFAM" id="SSF51445">
    <property type="entry name" value="(Trans)glycosidases"/>
    <property type="match status" value="1"/>
</dbReference>
<evidence type="ECO:0000313" key="8">
    <source>
        <dbReference type="EMBL" id="SDB03218.1"/>
    </source>
</evidence>
<dbReference type="STRING" id="1732.SAMN02910417_00242"/>
<comment type="similarity">
    <text evidence="2">Belongs to the glycosyl hydrolase 20 family.</text>
</comment>
<evidence type="ECO:0000256" key="6">
    <source>
        <dbReference type="SAM" id="SignalP"/>
    </source>
</evidence>
<feature type="active site" description="Proton donor" evidence="5">
    <location>
        <position position="201"/>
    </location>
</feature>
<name>A0A1G6A447_EUBOX</name>
<dbReference type="Pfam" id="PF00728">
    <property type="entry name" value="Glyco_hydro_20"/>
    <property type="match status" value="1"/>
</dbReference>
<sequence>MKIRKLIIGMIISILLLSSVQPGSASVVQQTATEGLLCGITLDVSNRYYSVNQIKKYINLASKSENGYLQLHLTGDQNVGIECSYLGQVAKEKYRRENGAYYNPSTGQSFLSKKQVKSILAYAKKKDVQIVPEIDMPGHVGGFEKLYINQNKKTNYKIFNKEYEGELAINHKAAITFAKKIYKEYAKLFKGCTYFHIGCDEFWSQSAKVNASYINKISHYLEKKGFCVWAWNDLFTKSNISKINKKTVVTYWSYDGDASSKAERKKRRKIRATFPALQKAGFTVMNYNSYYLYLTPSKTTVSKEDTSYAVKDAKNNWSLLVWDSDTGHKSVMTDHIAGACVSVWSEDSKGVKASKIYS</sequence>
<keyword evidence="9" id="KW-1185">Reference proteome</keyword>
<evidence type="ECO:0000256" key="4">
    <source>
        <dbReference type="ARBA" id="ARBA00022801"/>
    </source>
</evidence>
<dbReference type="EC" id="3.2.1.52" evidence="3"/>
<keyword evidence="4" id="KW-0378">Hydrolase</keyword>
<dbReference type="Proteomes" id="UP000199228">
    <property type="component" value="Unassembled WGS sequence"/>
</dbReference>
<dbReference type="Gene3D" id="3.20.20.80">
    <property type="entry name" value="Glycosidases"/>
    <property type="match status" value="1"/>
</dbReference>
<evidence type="ECO:0000256" key="5">
    <source>
        <dbReference type="PIRSR" id="PIRSR625705-1"/>
    </source>
</evidence>
<dbReference type="GO" id="GO:0016020">
    <property type="term" value="C:membrane"/>
    <property type="evidence" value="ECO:0007669"/>
    <property type="project" value="TreeGrafter"/>
</dbReference>
<dbReference type="PANTHER" id="PTHR22600:SF57">
    <property type="entry name" value="BETA-N-ACETYLHEXOSAMINIDASE"/>
    <property type="match status" value="1"/>
</dbReference>
<evidence type="ECO:0000259" key="7">
    <source>
        <dbReference type="Pfam" id="PF00728"/>
    </source>
</evidence>
<feature type="chain" id="PRO_5011729372" description="beta-N-acetylhexosaminidase" evidence="6">
    <location>
        <begin position="26"/>
        <end position="358"/>
    </location>
</feature>
<evidence type="ECO:0000256" key="2">
    <source>
        <dbReference type="ARBA" id="ARBA00006285"/>
    </source>
</evidence>
<dbReference type="GO" id="GO:0030203">
    <property type="term" value="P:glycosaminoglycan metabolic process"/>
    <property type="evidence" value="ECO:0007669"/>
    <property type="project" value="TreeGrafter"/>
</dbReference>
<dbReference type="AlphaFoldDB" id="A0A1G6A447"/>
<feature type="signal peptide" evidence="6">
    <location>
        <begin position="1"/>
        <end position="25"/>
    </location>
</feature>
<dbReference type="InterPro" id="IPR025705">
    <property type="entry name" value="Beta_hexosaminidase_sua/sub"/>
</dbReference>
<dbReference type="InterPro" id="IPR017853">
    <property type="entry name" value="GH"/>
</dbReference>
<accession>A0A1G6A447</accession>
<evidence type="ECO:0000256" key="1">
    <source>
        <dbReference type="ARBA" id="ARBA00001231"/>
    </source>
</evidence>
<keyword evidence="6" id="KW-0732">Signal</keyword>
<protein>
    <recommendedName>
        <fullName evidence="3">beta-N-acetylhexosaminidase</fullName>
        <ecNumber evidence="3">3.2.1.52</ecNumber>
    </recommendedName>
</protein>
<dbReference type="RefSeq" id="WP_090171273.1">
    <property type="nucleotide sequence ID" value="NZ_FMXR01000004.1"/>
</dbReference>
<comment type="catalytic activity">
    <reaction evidence="1">
        <text>Hydrolysis of terminal non-reducing N-acetyl-D-hexosamine residues in N-acetyl-beta-D-hexosaminides.</text>
        <dbReference type="EC" id="3.2.1.52"/>
    </reaction>
</comment>
<dbReference type="InterPro" id="IPR015883">
    <property type="entry name" value="Glyco_hydro_20_cat"/>
</dbReference>
<reference evidence="8 9" key="1">
    <citation type="submission" date="2016-10" db="EMBL/GenBank/DDBJ databases">
        <authorList>
            <person name="de Groot N.N."/>
        </authorList>
    </citation>
    <scope>NUCLEOTIDE SEQUENCE [LARGE SCALE GENOMIC DNA]</scope>
    <source>
        <strain evidence="8 9">DSM 3217</strain>
    </source>
</reference>
<dbReference type="PRINTS" id="PR00738">
    <property type="entry name" value="GLHYDRLASE20"/>
</dbReference>
<evidence type="ECO:0000313" key="9">
    <source>
        <dbReference type="Proteomes" id="UP000199228"/>
    </source>
</evidence>
<proteinExistence type="inferred from homology"/>
<dbReference type="GO" id="GO:0004563">
    <property type="term" value="F:beta-N-acetylhexosaminidase activity"/>
    <property type="evidence" value="ECO:0007669"/>
    <property type="project" value="UniProtKB-EC"/>
</dbReference>
<organism evidence="8 9">
    <name type="scientific">Eubacterium oxidoreducens</name>
    <dbReference type="NCBI Taxonomy" id="1732"/>
    <lineage>
        <taxon>Bacteria</taxon>
        <taxon>Bacillati</taxon>
        <taxon>Bacillota</taxon>
        <taxon>Clostridia</taxon>
        <taxon>Eubacteriales</taxon>
        <taxon>Eubacteriaceae</taxon>
        <taxon>Eubacterium</taxon>
    </lineage>
</organism>
<evidence type="ECO:0000256" key="3">
    <source>
        <dbReference type="ARBA" id="ARBA00012663"/>
    </source>
</evidence>
<dbReference type="OrthoDB" id="1098018at2"/>
<dbReference type="PANTHER" id="PTHR22600">
    <property type="entry name" value="BETA-HEXOSAMINIDASE"/>
    <property type="match status" value="1"/>
</dbReference>
<dbReference type="GO" id="GO:0005975">
    <property type="term" value="P:carbohydrate metabolic process"/>
    <property type="evidence" value="ECO:0007669"/>
    <property type="project" value="InterPro"/>
</dbReference>
<dbReference type="EMBL" id="FMXR01000004">
    <property type="protein sequence ID" value="SDB03218.1"/>
    <property type="molecule type" value="Genomic_DNA"/>
</dbReference>